<dbReference type="InterPro" id="IPR053222">
    <property type="entry name" value="Zygotic_Embryogenesis-Asso"/>
</dbReference>
<protein>
    <recommendedName>
        <fullName evidence="1">Sdz-33 F-box domain-containing protein</fullName>
    </recommendedName>
</protein>
<evidence type="ECO:0000313" key="3">
    <source>
        <dbReference type="Proteomes" id="UP000230233"/>
    </source>
</evidence>
<name>A0A2G5UIW3_9PELO</name>
<dbReference type="Proteomes" id="UP000230233">
    <property type="component" value="Chromosome III"/>
</dbReference>
<evidence type="ECO:0000313" key="2">
    <source>
        <dbReference type="EMBL" id="PIC39449.1"/>
    </source>
</evidence>
<gene>
    <name evidence="2" type="primary">Cnig_chr_III.g11131</name>
    <name evidence="2" type="ORF">B9Z55_011131</name>
</gene>
<dbReference type="InterPro" id="IPR012885">
    <property type="entry name" value="F-box_Sdz-33"/>
</dbReference>
<dbReference type="AlphaFoldDB" id="A0A2G5UIW3"/>
<dbReference type="PANTHER" id="PTHR22899">
    <property type="entry name" value="CYCLIN-RELATED F-BOX FAMILY"/>
    <property type="match status" value="1"/>
</dbReference>
<comment type="caution">
    <text evidence="2">The sequence shown here is derived from an EMBL/GenBank/DDBJ whole genome shotgun (WGS) entry which is preliminary data.</text>
</comment>
<dbReference type="PANTHER" id="PTHR22899:SF0">
    <property type="entry name" value="F-BOX ASSOCIATED DOMAIN-CONTAINING PROTEIN-RELATED"/>
    <property type="match status" value="1"/>
</dbReference>
<reference evidence="3" key="1">
    <citation type="submission" date="2017-10" db="EMBL/GenBank/DDBJ databases">
        <title>Rapid genome shrinkage in a self-fertile nematode reveals novel sperm competition proteins.</title>
        <authorList>
            <person name="Yin D."/>
            <person name="Schwarz E.M."/>
            <person name="Thomas C.G."/>
            <person name="Felde R.L."/>
            <person name="Korf I.F."/>
            <person name="Cutter A.D."/>
            <person name="Schartner C.M."/>
            <person name="Ralston E.J."/>
            <person name="Meyer B.J."/>
            <person name="Haag E.S."/>
        </authorList>
    </citation>
    <scope>NUCLEOTIDE SEQUENCE [LARGE SCALE GENOMIC DNA]</scope>
    <source>
        <strain evidence="3">JU1422</strain>
    </source>
</reference>
<dbReference type="OrthoDB" id="10346479at2759"/>
<dbReference type="EMBL" id="PDUG01000003">
    <property type="protein sequence ID" value="PIC39449.1"/>
    <property type="molecule type" value="Genomic_DNA"/>
</dbReference>
<accession>A0A2G5UIW3</accession>
<keyword evidence="3" id="KW-1185">Reference proteome</keyword>
<proteinExistence type="predicted"/>
<sequence>MKGLSEISFYFGPITVGFKWKIGENGTSLNDIPVNTNVSMHKNSPSLNRVTMEFRMTSGHIEFKWSNQGMTLGEWIQHLCSIFRCERYDAEFHIGKMIFDIESLRNTFPKLRETVIHGSLEPNEQEIQSAQIILRAFLPGVKQVQLHRVPLQENLSIQHIGMANLEELKLYAHRNLKFDDLLSLNVERCAIIGNHFSLRDLNRFFKLWTKGSFPKLRYLTARVENIPDWNVLMKGLNAEEEQAEGDEKEYTIKNCYGISATIQLYNNLPAYVSVGLFVSY</sequence>
<dbReference type="Pfam" id="PF07735">
    <property type="entry name" value="FBA_2"/>
    <property type="match status" value="1"/>
</dbReference>
<organism evidence="2 3">
    <name type="scientific">Caenorhabditis nigoni</name>
    <dbReference type="NCBI Taxonomy" id="1611254"/>
    <lineage>
        <taxon>Eukaryota</taxon>
        <taxon>Metazoa</taxon>
        <taxon>Ecdysozoa</taxon>
        <taxon>Nematoda</taxon>
        <taxon>Chromadorea</taxon>
        <taxon>Rhabditida</taxon>
        <taxon>Rhabditina</taxon>
        <taxon>Rhabditomorpha</taxon>
        <taxon>Rhabditoidea</taxon>
        <taxon>Rhabditidae</taxon>
        <taxon>Peloderinae</taxon>
        <taxon>Caenorhabditis</taxon>
    </lineage>
</organism>
<evidence type="ECO:0000259" key="1">
    <source>
        <dbReference type="Pfam" id="PF07735"/>
    </source>
</evidence>
<feature type="domain" description="Sdz-33 F-box" evidence="1">
    <location>
        <begin position="157"/>
        <end position="220"/>
    </location>
</feature>